<evidence type="ECO:0000259" key="1">
    <source>
        <dbReference type="Pfam" id="PF07883"/>
    </source>
</evidence>
<dbReference type="EMBL" id="LAZR01010768">
    <property type="protein sequence ID" value="KKM65194.1"/>
    <property type="molecule type" value="Genomic_DNA"/>
</dbReference>
<gene>
    <name evidence="2" type="ORF">LCGC14_1493760</name>
</gene>
<evidence type="ECO:0000313" key="2">
    <source>
        <dbReference type="EMBL" id="KKM65194.1"/>
    </source>
</evidence>
<protein>
    <recommendedName>
        <fullName evidence="1">Cupin type-2 domain-containing protein</fullName>
    </recommendedName>
</protein>
<accession>A0A0F9J606</accession>
<dbReference type="SUPFAM" id="SSF51182">
    <property type="entry name" value="RmlC-like cupins"/>
    <property type="match status" value="1"/>
</dbReference>
<name>A0A0F9J606_9ZZZZ</name>
<comment type="caution">
    <text evidence="2">The sequence shown here is derived from an EMBL/GenBank/DDBJ whole genome shotgun (WGS) entry which is preliminary data.</text>
</comment>
<feature type="domain" description="Cupin type-2" evidence="1">
    <location>
        <begin position="30"/>
        <end position="92"/>
    </location>
</feature>
<dbReference type="InterPro" id="IPR013096">
    <property type="entry name" value="Cupin_2"/>
</dbReference>
<proteinExistence type="predicted"/>
<organism evidence="2">
    <name type="scientific">marine sediment metagenome</name>
    <dbReference type="NCBI Taxonomy" id="412755"/>
    <lineage>
        <taxon>unclassified sequences</taxon>
        <taxon>metagenomes</taxon>
        <taxon>ecological metagenomes</taxon>
    </lineage>
</organism>
<dbReference type="Pfam" id="PF07883">
    <property type="entry name" value="Cupin_2"/>
    <property type="match status" value="1"/>
</dbReference>
<dbReference type="InterPro" id="IPR014710">
    <property type="entry name" value="RmlC-like_jellyroll"/>
</dbReference>
<dbReference type="AlphaFoldDB" id="A0A0F9J606"/>
<reference evidence="2" key="1">
    <citation type="journal article" date="2015" name="Nature">
        <title>Complex archaea that bridge the gap between prokaryotes and eukaryotes.</title>
        <authorList>
            <person name="Spang A."/>
            <person name="Saw J.H."/>
            <person name="Jorgensen S.L."/>
            <person name="Zaremba-Niedzwiedzka K."/>
            <person name="Martijn J."/>
            <person name="Lind A.E."/>
            <person name="van Eijk R."/>
            <person name="Schleper C."/>
            <person name="Guy L."/>
            <person name="Ettema T.J."/>
        </authorList>
    </citation>
    <scope>NUCLEOTIDE SEQUENCE</scope>
</reference>
<dbReference type="Gene3D" id="2.60.120.10">
    <property type="entry name" value="Jelly Rolls"/>
    <property type="match status" value="1"/>
</dbReference>
<dbReference type="InterPro" id="IPR011051">
    <property type="entry name" value="RmlC_Cupin_sf"/>
</dbReference>
<sequence length="108" mass="12474">MTNKTDYNKHLWGHEIIWADTKKYSGIMLVITEGEQTSYIYHKKRDKTLFILQGVVKLVIEGRSKMLQHGDTYHIPPKLMHRIIAIKGDATILEVGTPIEDDIIIVEE</sequence>